<dbReference type="EMBL" id="MU863894">
    <property type="protein sequence ID" value="KAK4202850.1"/>
    <property type="molecule type" value="Genomic_DNA"/>
</dbReference>
<dbReference type="Gene3D" id="3.40.50.300">
    <property type="entry name" value="P-loop containing nucleotide triphosphate hydrolases"/>
    <property type="match status" value="1"/>
</dbReference>
<evidence type="ECO:0000313" key="4">
    <source>
        <dbReference type="EMBL" id="KAK4202850.1"/>
    </source>
</evidence>
<dbReference type="Proteomes" id="UP001303160">
    <property type="component" value="Unassembled WGS sequence"/>
</dbReference>
<dbReference type="InterPro" id="IPR056884">
    <property type="entry name" value="NPHP3-like_N"/>
</dbReference>
<organism evidence="4 5">
    <name type="scientific">Triangularia verruculosa</name>
    <dbReference type="NCBI Taxonomy" id="2587418"/>
    <lineage>
        <taxon>Eukaryota</taxon>
        <taxon>Fungi</taxon>
        <taxon>Dikarya</taxon>
        <taxon>Ascomycota</taxon>
        <taxon>Pezizomycotina</taxon>
        <taxon>Sordariomycetes</taxon>
        <taxon>Sordariomycetidae</taxon>
        <taxon>Sordariales</taxon>
        <taxon>Podosporaceae</taxon>
        <taxon>Triangularia</taxon>
    </lineage>
</organism>
<evidence type="ECO:0000256" key="1">
    <source>
        <dbReference type="ARBA" id="ARBA00022737"/>
    </source>
</evidence>
<feature type="domain" description="DUF7791" evidence="3">
    <location>
        <begin position="576"/>
        <end position="703"/>
    </location>
</feature>
<keyword evidence="5" id="KW-1185">Reference proteome</keyword>
<comment type="caution">
    <text evidence="4">The sequence shown here is derived from an EMBL/GenBank/DDBJ whole genome shotgun (WGS) entry which is preliminary data.</text>
</comment>
<dbReference type="Pfam" id="PF25053">
    <property type="entry name" value="DUF7791"/>
    <property type="match status" value="1"/>
</dbReference>
<protein>
    <recommendedName>
        <fullName evidence="6">NACHT domain-containing protein</fullName>
    </recommendedName>
</protein>
<evidence type="ECO:0000259" key="3">
    <source>
        <dbReference type="Pfam" id="PF25053"/>
    </source>
</evidence>
<proteinExistence type="predicted"/>
<accession>A0AAN6XP86</accession>
<reference evidence="4" key="1">
    <citation type="journal article" date="2023" name="Mol. Phylogenet. Evol.">
        <title>Genome-scale phylogeny and comparative genomics of the fungal order Sordariales.</title>
        <authorList>
            <person name="Hensen N."/>
            <person name="Bonometti L."/>
            <person name="Westerberg I."/>
            <person name="Brannstrom I.O."/>
            <person name="Guillou S."/>
            <person name="Cros-Aarteil S."/>
            <person name="Calhoun S."/>
            <person name="Haridas S."/>
            <person name="Kuo A."/>
            <person name="Mondo S."/>
            <person name="Pangilinan J."/>
            <person name="Riley R."/>
            <person name="LaButti K."/>
            <person name="Andreopoulos B."/>
            <person name="Lipzen A."/>
            <person name="Chen C."/>
            <person name="Yan M."/>
            <person name="Daum C."/>
            <person name="Ng V."/>
            <person name="Clum A."/>
            <person name="Steindorff A."/>
            <person name="Ohm R.A."/>
            <person name="Martin F."/>
            <person name="Silar P."/>
            <person name="Natvig D.O."/>
            <person name="Lalanne C."/>
            <person name="Gautier V."/>
            <person name="Ament-Velasquez S.L."/>
            <person name="Kruys A."/>
            <person name="Hutchinson M.I."/>
            <person name="Powell A.J."/>
            <person name="Barry K."/>
            <person name="Miller A.N."/>
            <person name="Grigoriev I.V."/>
            <person name="Debuchy R."/>
            <person name="Gladieux P."/>
            <person name="Hiltunen Thoren M."/>
            <person name="Johannesson H."/>
        </authorList>
    </citation>
    <scope>NUCLEOTIDE SEQUENCE</scope>
    <source>
        <strain evidence="4">CBS 315.58</strain>
    </source>
</reference>
<dbReference type="Pfam" id="PF24883">
    <property type="entry name" value="NPHP3_N"/>
    <property type="match status" value="1"/>
</dbReference>
<evidence type="ECO:0008006" key="6">
    <source>
        <dbReference type="Google" id="ProtNLM"/>
    </source>
</evidence>
<dbReference type="PANTHER" id="PTHR10039">
    <property type="entry name" value="AMELOGENIN"/>
    <property type="match status" value="1"/>
</dbReference>
<keyword evidence="1" id="KW-0677">Repeat</keyword>
<dbReference type="SUPFAM" id="SSF52540">
    <property type="entry name" value="P-loop containing nucleoside triphosphate hydrolases"/>
    <property type="match status" value="1"/>
</dbReference>
<dbReference type="InterPro" id="IPR056693">
    <property type="entry name" value="DUF7791"/>
</dbReference>
<name>A0AAN6XP86_9PEZI</name>
<reference evidence="4" key="2">
    <citation type="submission" date="2023-05" db="EMBL/GenBank/DDBJ databases">
        <authorList>
            <consortium name="Lawrence Berkeley National Laboratory"/>
            <person name="Steindorff A."/>
            <person name="Hensen N."/>
            <person name="Bonometti L."/>
            <person name="Westerberg I."/>
            <person name="Brannstrom I.O."/>
            <person name="Guillou S."/>
            <person name="Cros-Aarteil S."/>
            <person name="Calhoun S."/>
            <person name="Haridas S."/>
            <person name="Kuo A."/>
            <person name="Mondo S."/>
            <person name="Pangilinan J."/>
            <person name="Riley R."/>
            <person name="Labutti K."/>
            <person name="Andreopoulos B."/>
            <person name="Lipzen A."/>
            <person name="Chen C."/>
            <person name="Yanf M."/>
            <person name="Daum C."/>
            <person name="Ng V."/>
            <person name="Clum A."/>
            <person name="Ohm R."/>
            <person name="Martin F."/>
            <person name="Silar P."/>
            <person name="Natvig D."/>
            <person name="Lalanne C."/>
            <person name="Gautier V."/>
            <person name="Ament-Velasquez S.L."/>
            <person name="Kruys A."/>
            <person name="Hutchinson M.I."/>
            <person name="Powell A.J."/>
            <person name="Barry K."/>
            <person name="Miller A.N."/>
            <person name="Grigoriev I.V."/>
            <person name="Debuchy R."/>
            <person name="Gladieux P."/>
            <person name="Thoren M.H."/>
            <person name="Johannesson H."/>
        </authorList>
    </citation>
    <scope>NUCLEOTIDE SEQUENCE</scope>
    <source>
        <strain evidence="4">CBS 315.58</strain>
    </source>
</reference>
<evidence type="ECO:0000313" key="5">
    <source>
        <dbReference type="Proteomes" id="UP001303160"/>
    </source>
</evidence>
<evidence type="ECO:0000259" key="2">
    <source>
        <dbReference type="Pfam" id="PF24883"/>
    </source>
</evidence>
<feature type="domain" description="Nephrocystin 3-like N-terminal" evidence="2">
    <location>
        <begin position="293"/>
        <end position="464"/>
    </location>
</feature>
<dbReference type="InterPro" id="IPR027417">
    <property type="entry name" value="P-loop_NTPase"/>
</dbReference>
<dbReference type="PANTHER" id="PTHR10039:SF5">
    <property type="entry name" value="NACHT DOMAIN-CONTAINING PROTEIN"/>
    <property type="match status" value="1"/>
</dbReference>
<gene>
    <name evidence="4" type="ORF">QBC40DRAFT_195481</name>
</gene>
<sequence>MEPLSALSVAAAVVQFIDWGTQVLSQSREIYKSAEGKTMDEIEISQIAIDLKALSSSILETISNMKRARSRYSTTNSEMDTYEAAILKACQECQEIASEMLEAIQQTTVQTDTTDRDATRVLKCVVKAIIKIRGEDKVQDWRRKMTSAKEKLMTALMTSLWAKTSFGGYPQAPAAHQTDLVTILERIEKRSSIEQPRQHISEAPNEDFDPGQQAVINAIWSPNWLGKASPGCPADTDKETGTVQKYCSYIIDSLRFSSMHRRGESIPQAYKDTFSWVFEAPRRDDQDGELWSSFPEWLEDPSTNQIYWITGKPGAGKSTLMKYIMDNPALQGHLRRWSLKKPILFGTFHFWIAGDTMQKSREGLLRSLIHQILSQHTTLVPTVCPRRWATLQLFGISALSKMPKWELPELVEILKAIGTRTGDLFNLALLIDGLDEFDGDHDSLLELLQGLNVRPGIKICVSSRPWNIFQDQFGESPSLRVEKLTERDMKTFVDGEFERTKGYVELRQSNREEAERLTQEIISKAQGVFLWVTLVVRQLCIDLTEGSKLSDLRATTQKLPTELSGVYEVIWNQTSRYRQHASQLFQLHKTWSESPIGDISNHVEDFQLHVIYLADEGGENNIGHKIGTPGFCSNVRNIMRRRLASRTRGLLEITARGNVEYLHRTARDWILESKWAEILSTSGPTFEPWLPLTKTLSAYVVVLRRQPSQMLQNMVWHCLYCAAMARDCDENIRSLLNALKNLGTDALDLNLNYKSLGYEPPGHESRGRETWFLNFLKNESTNKRIKHLHLAALFAILPSVRNELTNGVEPGQKVKLLIFTVFGERRCDSLATFRYRSIRSENRPKWATSRAKLTCLLLESIKSDISEPWLCPEGSTHVRRELAELNERYSTEQGVSVWEQALALLDTIETGRQQRRVLDINMITLSTKSRVMNFFQKTKKGFRKLDGFV</sequence>
<dbReference type="AlphaFoldDB" id="A0AAN6XP86"/>